<dbReference type="EMBL" id="MEVN01000003">
    <property type="protein sequence ID" value="OGC57871.1"/>
    <property type="molecule type" value="Genomic_DNA"/>
</dbReference>
<name>A0A1F4VL08_UNCKA</name>
<keyword evidence="1" id="KW-0472">Membrane</keyword>
<dbReference type="AlphaFoldDB" id="A0A1F4VL08"/>
<sequence>MINLLKTLHDRAEEYKGKRLLVLLAIIFVIFALLGIFFGYIVSTYTGGNITEKLSRESNVKDQTGTIYEGRISYIDSNTYPNDNISYILLDKNGKQIILLRAQDQKLVVAEGYFAKVTGSVVKTIDGKKDVLEVAVVILKNVSN</sequence>
<accession>A0A1F4VL08</accession>
<proteinExistence type="predicted"/>
<feature type="transmembrane region" description="Helical" evidence="1">
    <location>
        <begin position="20"/>
        <end position="42"/>
    </location>
</feature>
<dbReference type="Proteomes" id="UP000177763">
    <property type="component" value="Unassembled WGS sequence"/>
</dbReference>
<gene>
    <name evidence="2" type="ORF">A3H26_03495</name>
</gene>
<protein>
    <submittedName>
        <fullName evidence="2">Uncharacterized protein</fullName>
    </submittedName>
</protein>
<keyword evidence="1" id="KW-1133">Transmembrane helix</keyword>
<reference evidence="2 3" key="1">
    <citation type="journal article" date="2016" name="Nat. Commun.">
        <title>Thousands of microbial genomes shed light on interconnected biogeochemical processes in an aquifer system.</title>
        <authorList>
            <person name="Anantharaman K."/>
            <person name="Brown C.T."/>
            <person name="Hug L.A."/>
            <person name="Sharon I."/>
            <person name="Castelle C.J."/>
            <person name="Probst A.J."/>
            <person name="Thomas B.C."/>
            <person name="Singh A."/>
            <person name="Wilkins M.J."/>
            <person name="Karaoz U."/>
            <person name="Brodie E.L."/>
            <person name="Williams K.H."/>
            <person name="Hubbard S.S."/>
            <person name="Banfield J.F."/>
        </authorList>
    </citation>
    <scope>NUCLEOTIDE SEQUENCE [LARGE SCALE GENOMIC DNA]</scope>
</reference>
<evidence type="ECO:0000313" key="2">
    <source>
        <dbReference type="EMBL" id="OGC57871.1"/>
    </source>
</evidence>
<comment type="caution">
    <text evidence="2">The sequence shown here is derived from an EMBL/GenBank/DDBJ whole genome shotgun (WGS) entry which is preliminary data.</text>
</comment>
<evidence type="ECO:0000313" key="3">
    <source>
        <dbReference type="Proteomes" id="UP000177763"/>
    </source>
</evidence>
<organism evidence="2 3">
    <name type="scientific">candidate division WWE3 bacterium RIFCSPLOWO2_12_FULL_36_10</name>
    <dbReference type="NCBI Taxonomy" id="1802630"/>
    <lineage>
        <taxon>Bacteria</taxon>
        <taxon>Katanobacteria</taxon>
    </lineage>
</organism>
<evidence type="ECO:0000256" key="1">
    <source>
        <dbReference type="SAM" id="Phobius"/>
    </source>
</evidence>
<keyword evidence="1" id="KW-0812">Transmembrane</keyword>
<dbReference type="STRING" id="1802630.A3H26_03495"/>